<dbReference type="Proteomes" id="UP000828390">
    <property type="component" value="Unassembled WGS sequence"/>
</dbReference>
<dbReference type="GO" id="GO:0016791">
    <property type="term" value="F:phosphatase activity"/>
    <property type="evidence" value="ECO:0007669"/>
    <property type="project" value="TreeGrafter"/>
</dbReference>
<sequence>MADQFMGGVSGSREMSTGQDQLDGYCNQPELVTGHEGESFPGYSLRMVQVLMSPGQSDISHIMKHTSHIPPSMSCDPSVMGTMQSDQLASLKQSVMEHANLGRSHPDLKRFLPTFTGTCARDHLSPHGFLQLVSIGNHFKESYLNKLEHKRMKPVYSSLHVETIESSAAYQSVLGLLHGMVAKNQFNKMKIQKITRQMCDTYDAKLPSCSCGRIRDLSPFFTQAIATGRHAFKNTSPHDLETLFKTHLNSTWLDTHLNSTWLDTTSLQLFRVAMQYQCPADKAHCQDWSLCNMFTREILHNLYNLSADYLYSLYTDPIYQSFARLKAYPFLQQVVNRATGPSTNQSMFVSFGDLNFLQYVRTSLSYIKRESPKLASRLIFEIFQKNNGQKAGGELFFRILNDGEEISNLIQGCSKAIKLCPLRNLISMVSDFRKDFLHQCFQFSL</sequence>
<dbReference type="Gene3D" id="3.40.50.1240">
    <property type="entry name" value="Phosphoglycerate mutase-like"/>
    <property type="match status" value="1"/>
</dbReference>
<evidence type="ECO:0000313" key="4">
    <source>
        <dbReference type="Proteomes" id="UP000828390"/>
    </source>
</evidence>
<dbReference type="GO" id="GO:0050650">
    <property type="term" value="P:chondroitin sulfate proteoglycan biosynthetic process"/>
    <property type="evidence" value="ECO:0007669"/>
    <property type="project" value="TreeGrafter"/>
</dbReference>
<keyword evidence="4" id="KW-1185">Reference proteome</keyword>
<dbReference type="PANTHER" id="PTHR11567">
    <property type="entry name" value="ACID PHOSPHATASE-RELATED"/>
    <property type="match status" value="1"/>
</dbReference>
<keyword evidence="1" id="KW-0378">Hydrolase</keyword>
<reference evidence="3" key="1">
    <citation type="journal article" date="2019" name="bioRxiv">
        <title>The Genome of the Zebra Mussel, Dreissena polymorpha: A Resource for Invasive Species Research.</title>
        <authorList>
            <person name="McCartney M.A."/>
            <person name="Auch B."/>
            <person name="Kono T."/>
            <person name="Mallez S."/>
            <person name="Zhang Y."/>
            <person name="Obille A."/>
            <person name="Becker A."/>
            <person name="Abrahante J.E."/>
            <person name="Garbe J."/>
            <person name="Badalamenti J.P."/>
            <person name="Herman A."/>
            <person name="Mangelson H."/>
            <person name="Liachko I."/>
            <person name="Sullivan S."/>
            <person name="Sone E.D."/>
            <person name="Koren S."/>
            <person name="Silverstein K.A.T."/>
            <person name="Beckman K.B."/>
            <person name="Gohl D.M."/>
        </authorList>
    </citation>
    <scope>NUCLEOTIDE SEQUENCE</scope>
    <source>
        <strain evidence="3">Duluth1</strain>
        <tissue evidence="3">Whole animal</tissue>
    </source>
</reference>
<name>A0A9D4D2H5_DREPO</name>
<dbReference type="InterPro" id="IPR029033">
    <property type="entry name" value="His_PPase_superfam"/>
</dbReference>
<gene>
    <name evidence="3" type="ORF">DPMN_044554</name>
</gene>
<protein>
    <submittedName>
        <fullName evidence="3">Uncharacterized protein</fullName>
    </submittedName>
</protein>
<accession>A0A9D4D2H5</accession>
<dbReference type="AlphaFoldDB" id="A0A9D4D2H5"/>
<dbReference type="InterPro" id="IPR050645">
    <property type="entry name" value="Histidine_acid_phosphatase"/>
</dbReference>
<proteinExistence type="predicted"/>
<comment type="caution">
    <text evidence="3">The sequence shown here is derived from an EMBL/GenBank/DDBJ whole genome shotgun (WGS) entry which is preliminary data.</text>
</comment>
<organism evidence="3 4">
    <name type="scientific">Dreissena polymorpha</name>
    <name type="common">Zebra mussel</name>
    <name type="synonym">Mytilus polymorpha</name>
    <dbReference type="NCBI Taxonomy" id="45954"/>
    <lineage>
        <taxon>Eukaryota</taxon>
        <taxon>Metazoa</taxon>
        <taxon>Spiralia</taxon>
        <taxon>Lophotrochozoa</taxon>
        <taxon>Mollusca</taxon>
        <taxon>Bivalvia</taxon>
        <taxon>Autobranchia</taxon>
        <taxon>Heteroconchia</taxon>
        <taxon>Euheterodonta</taxon>
        <taxon>Imparidentia</taxon>
        <taxon>Neoheterodontei</taxon>
        <taxon>Myida</taxon>
        <taxon>Dreissenoidea</taxon>
        <taxon>Dreissenidae</taxon>
        <taxon>Dreissena</taxon>
    </lineage>
</organism>
<dbReference type="GO" id="GO:0005794">
    <property type="term" value="C:Golgi apparatus"/>
    <property type="evidence" value="ECO:0007669"/>
    <property type="project" value="TreeGrafter"/>
</dbReference>
<reference evidence="3" key="2">
    <citation type="submission" date="2020-11" db="EMBL/GenBank/DDBJ databases">
        <authorList>
            <person name="McCartney M.A."/>
            <person name="Auch B."/>
            <person name="Kono T."/>
            <person name="Mallez S."/>
            <person name="Becker A."/>
            <person name="Gohl D.M."/>
            <person name="Silverstein K.A.T."/>
            <person name="Koren S."/>
            <person name="Bechman K.B."/>
            <person name="Herman A."/>
            <person name="Abrahante J.E."/>
            <person name="Garbe J."/>
        </authorList>
    </citation>
    <scope>NUCLEOTIDE SEQUENCE</scope>
    <source>
        <strain evidence="3">Duluth1</strain>
        <tissue evidence="3">Whole animal</tissue>
    </source>
</reference>
<dbReference type="SUPFAM" id="SSF53254">
    <property type="entry name" value="Phosphoglycerate mutase-like"/>
    <property type="match status" value="1"/>
</dbReference>
<evidence type="ECO:0000256" key="2">
    <source>
        <dbReference type="SAM" id="MobiDB-lite"/>
    </source>
</evidence>
<dbReference type="PANTHER" id="PTHR11567:SF110">
    <property type="entry name" value="2-PHOSPHOXYLOSE PHOSPHATASE 1"/>
    <property type="match status" value="1"/>
</dbReference>
<evidence type="ECO:0000313" key="3">
    <source>
        <dbReference type="EMBL" id="KAH3737956.1"/>
    </source>
</evidence>
<dbReference type="EMBL" id="JAIWYP010000011">
    <property type="protein sequence ID" value="KAH3737956.1"/>
    <property type="molecule type" value="Genomic_DNA"/>
</dbReference>
<evidence type="ECO:0000256" key="1">
    <source>
        <dbReference type="ARBA" id="ARBA00022801"/>
    </source>
</evidence>
<feature type="region of interest" description="Disordered" evidence="2">
    <location>
        <begin position="1"/>
        <end position="24"/>
    </location>
</feature>
<dbReference type="GO" id="GO:0006024">
    <property type="term" value="P:glycosaminoglycan biosynthetic process"/>
    <property type="evidence" value="ECO:0007669"/>
    <property type="project" value="TreeGrafter"/>
</dbReference>